<proteinExistence type="predicted"/>
<organism evidence="2 3">
    <name type="scientific">Magallana gigas</name>
    <name type="common">Pacific oyster</name>
    <name type="synonym">Crassostrea gigas</name>
    <dbReference type="NCBI Taxonomy" id="29159"/>
    <lineage>
        <taxon>Eukaryota</taxon>
        <taxon>Metazoa</taxon>
        <taxon>Spiralia</taxon>
        <taxon>Lophotrochozoa</taxon>
        <taxon>Mollusca</taxon>
        <taxon>Bivalvia</taxon>
        <taxon>Autobranchia</taxon>
        <taxon>Pteriomorphia</taxon>
        <taxon>Ostreida</taxon>
        <taxon>Ostreoidea</taxon>
        <taxon>Ostreidae</taxon>
        <taxon>Magallana</taxon>
    </lineage>
</organism>
<reference evidence="2" key="1">
    <citation type="submission" date="2022-08" db="UniProtKB">
        <authorList>
            <consortium name="EnsemblMetazoa"/>
        </authorList>
    </citation>
    <scope>IDENTIFICATION</scope>
    <source>
        <strain evidence="2">05x7-T-G4-1.051#20</strain>
    </source>
</reference>
<evidence type="ECO:0000313" key="2">
    <source>
        <dbReference type="EnsemblMetazoa" id="G4311.1:cds"/>
    </source>
</evidence>
<sequence>MIQQCSRVFMLSFLFLDLTLCTSFRESRRWLLIPECPEGTEFHCHHHHHLDCGCITIPTTTPIPIKCTSDVNCTGFNCPRQRYPFCEPNLNWNACGCTECTDDHHCNCSMGMVGHCRDDIFERKCECKQLPHATCKSDSECSTHTCTGNLSQSFCHEKKFLVYDFSSCDCRECSKNTDCHCQSGWIPSCRTTAFGNACHCNQSNVHSTHSTTTTTTTKMATTFTTMTPVVSLDLLHESTTQPTKMTSIDVIKSTTDSTQTPQSTNTTIPENNTTLIMVTLTTKPQGVRKCHICGDSPNSIPCDTRAIYVGNLQDCGPGENYCMTDLIHTGQSFPSIYKRCVTEDECRNKWLHQTSDLEHCTNYGNVLVEGHYSCHFCCTSDGCNSKQIPDKSTLYIKA</sequence>
<name>A0A8W8N529_MAGGI</name>
<feature type="chain" id="PRO_5036477785" evidence="1">
    <location>
        <begin position="22"/>
        <end position="398"/>
    </location>
</feature>
<dbReference type="Proteomes" id="UP000005408">
    <property type="component" value="Unassembled WGS sequence"/>
</dbReference>
<accession>A0A8W8N529</accession>
<evidence type="ECO:0000313" key="3">
    <source>
        <dbReference type="Proteomes" id="UP000005408"/>
    </source>
</evidence>
<keyword evidence="1" id="KW-0732">Signal</keyword>
<protein>
    <submittedName>
        <fullName evidence="2">Uncharacterized protein</fullName>
    </submittedName>
</protein>
<dbReference type="AlphaFoldDB" id="A0A8W8N529"/>
<dbReference type="CDD" id="cd00117">
    <property type="entry name" value="TFP"/>
    <property type="match status" value="1"/>
</dbReference>
<dbReference type="SUPFAM" id="SSF57302">
    <property type="entry name" value="Snake toxin-like"/>
    <property type="match status" value="1"/>
</dbReference>
<keyword evidence="3" id="KW-1185">Reference proteome</keyword>
<feature type="signal peptide" evidence="1">
    <location>
        <begin position="1"/>
        <end position="21"/>
    </location>
</feature>
<dbReference type="InterPro" id="IPR045860">
    <property type="entry name" value="Snake_toxin-like_sf"/>
</dbReference>
<dbReference type="EnsemblMetazoa" id="G4311.1">
    <property type="protein sequence ID" value="G4311.1:cds"/>
    <property type="gene ID" value="G4311"/>
</dbReference>
<evidence type="ECO:0000256" key="1">
    <source>
        <dbReference type="SAM" id="SignalP"/>
    </source>
</evidence>